<organism evidence="9 10">
    <name type="scientific">Paenibacillus abyssi</name>
    <dbReference type="NCBI Taxonomy" id="1340531"/>
    <lineage>
        <taxon>Bacteria</taxon>
        <taxon>Bacillati</taxon>
        <taxon>Bacillota</taxon>
        <taxon>Bacilli</taxon>
        <taxon>Bacillales</taxon>
        <taxon>Paenibacillaceae</taxon>
        <taxon>Paenibacillus</taxon>
    </lineage>
</organism>
<dbReference type="PANTHER" id="PTHR43744">
    <property type="entry name" value="ABC TRANSPORTER PERMEASE PROTEIN MG189-RELATED-RELATED"/>
    <property type="match status" value="1"/>
</dbReference>
<evidence type="ECO:0000259" key="8">
    <source>
        <dbReference type="PROSITE" id="PS50928"/>
    </source>
</evidence>
<keyword evidence="10" id="KW-1185">Reference proteome</keyword>
<evidence type="ECO:0000256" key="6">
    <source>
        <dbReference type="ARBA" id="ARBA00023136"/>
    </source>
</evidence>
<gene>
    <name evidence="9" type="ORF">GCM10010916_14090</name>
</gene>
<feature type="transmembrane region" description="Helical" evidence="7">
    <location>
        <begin position="44"/>
        <end position="65"/>
    </location>
</feature>
<dbReference type="AlphaFoldDB" id="A0A917CTW0"/>
<evidence type="ECO:0000256" key="3">
    <source>
        <dbReference type="ARBA" id="ARBA00022475"/>
    </source>
</evidence>
<dbReference type="Proteomes" id="UP000644756">
    <property type="component" value="Unassembled WGS sequence"/>
</dbReference>
<dbReference type="Gene3D" id="1.10.3720.10">
    <property type="entry name" value="MetI-like"/>
    <property type="match status" value="1"/>
</dbReference>
<dbReference type="RefSeq" id="WP_229725001.1">
    <property type="nucleotide sequence ID" value="NZ_BMGR01000004.1"/>
</dbReference>
<dbReference type="InterPro" id="IPR000515">
    <property type="entry name" value="MetI-like"/>
</dbReference>
<evidence type="ECO:0000313" key="9">
    <source>
        <dbReference type="EMBL" id="GGF98050.1"/>
    </source>
</evidence>
<dbReference type="PROSITE" id="PS50928">
    <property type="entry name" value="ABC_TM1"/>
    <property type="match status" value="1"/>
</dbReference>
<accession>A0A917CTW0</accession>
<keyword evidence="2 7" id="KW-0813">Transport</keyword>
<feature type="transmembrane region" description="Helical" evidence="7">
    <location>
        <begin position="293"/>
        <end position="312"/>
    </location>
</feature>
<keyword evidence="3" id="KW-1003">Cell membrane</keyword>
<evidence type="ECO:0000256" key="4">
    <source>
        <dbReference type="ARBA" id="ARBA00022692"/>
    </source>
</evidence>
<keyword evidence="5 7" id="KW-1133">Transmembrane helix</keyword>
<feature type="transmembrane region" description="Helical" evidence="7">
    <location>
        <begin position="109"/>
        <end position="130"/>
    </location>
</feature>
<reference evidence="9" key="2">
    <citation type="submission" date="2020-09" db="EMBL/GenBank/DDBJ databases">
        <authorList>
            <person name="Sun Q."/>
            <person name="Zhou Y."/>
        </authorList>
    </citation>
    <scope>NUCLEOTIDE SEQUENCE</scope>
    <source>
        <strain evidence="9">CGMCC 1.12987</strain>
    </source>
</reference>
<name>A0A917CTW0_9BACL</name>
<feature type="domain" description="ABC transmembrane type-1" evidence="8">
    <location>
        <begin position="105"/>
        <end position="312"/>
    </location>
</feature>
<evidence type="ECO:0000313" key="10">
    <source>
        <dbReference type="Proteomes" id="UP000644756"/>
    </source>
</evidence>
<comment type="subcellular location">
    <subcellularLocation>
        <location evidence="1 7">Cell membrane</location>
        <topology evidence="1 7">Multi-pass membrane protein</topology>
    </subcellularLocation>
</comment>
<feature type="transmembrane region" description="Helical" evidence="7">
    <location>
        <begin position="220"/>
        <end position="245"/>
    </location>
</feature>
<evidence type="ECO:0000256" key="1">
    <source>
        <dbReference type="ARBA" id="ARBA00004651"/>
    </source>
</evidence>
<dbReference type="EMBL" id="BMGR01000004">
    <property type="protein sequence ID" value="GGF98050.1"/>
    <property type="molecule type" value="Genomic_DNA"/>
</dbReference>
<feature type="transmembrane region" description="Helical" evidence="7">
    <location>
        <begin position="142"/>
        <end position="164"/>
    </location>
</feature>
<protein>
    <submittedName>
        <fullName evidence="9">ABC transporter permease</fullName>
    </submittedName>
</protein>
<evidence type="ECO:0000256" key="2">
    <source>
        <dbReference type="ARBA" id="ARBA00022448"/>
    </source>
</evidence>
<sequence length="328" mass="36676">MKQGIASIMRAAKAADKKTFENGWNKSKKFLLGRQGNDGIVFKLVVYALLISIGFVYLYPIFYMISQSLKSLQDLLDPTVLWLPKSLHLDNYIRAWHVLDFPRAFGASLLNSVLPAIAQTVSCALVGYGFARFRFPGKNVMLALILLTFIIPVQVVMIPLFLLFQQYGLLGSPLPFIVPALFAGGIKSALFILIYLQFFKTVPKALEESAQIDGAGAFKTFFRIILPISVPAIVVVFLFSLVWHWNETYTTSLYLGESMRTLPLKLQSFDLAYSQTYSSSNVGMDAVNINESIKLAGTMLIILPLLTLYLFAQRWFVEVIDKTGITGE</sequence>
<dbReference type="PANTHER" id="PTHR43744:SF8">
    <property type="entry name" value="SN-GLYCEROL-3-PHOSPHATE TRANSPORT SYSTEM PERMEASE PROTEIN UGPE"/>
    <property type="match status" value="1"/>
</dbReference>
<dbReference type="Pfam" id="PF00528">
    <property type="entry name" value="BPD_transp_1"/>
    <property type="match status" value="1"/>
</dbReference>
<keyword evidence="6 7" id="KW-0472">Membrane</keyword>
<evidence type="ECO:0000256" key="7">
    <source>
        <dbReference type="RuleBase" id="RU363032"/>
    </source>
</evidence>
<dbReference type="GO" id="GO:0055085">
    <property type="term" value="P:transmembrane transport"/>
    <property type="evidence" value="ECO:0007669"/>
    <property type="project" value="InterPro"/>
</dbReference>
<comment type="similarity">
    <text evidence="7">Belongs to the binding-protein-dependent transport system permease family.</text>
</comment>
<keyword evidence="4 7" id="KW-0812">Transmembrane</keyword>
<evidence type="ECO:0000256" key="5">
    <source>
        <dbReference type="ARBA" id="ARBA00022989"/>
    </source>
</evidence>
<dbReference type="InterPro" id="IPR035906">
    <property type="entry name" value="MetI-like_sf"/>
</dbReference>
<dbReference type="GO" id="GO:0005886">
    <property type="term" value="C:plasma membrane"/>
    <property type="evidence" value="ECO:0007669"/>
    <property type="project" value="UniProtKB-SubCell"/>
</dbReference>
<comment type="caution">
    <text evidence="9">The sequence shown here is derived from an EMBL/GenBank/DDBJ whole genome shotgun (WGS) entry which is preliminary data.</text>
</comment>
<dbReference type="SUPFAM" id="SSF161098">
    <property type="entry name" value="MetI-like"/>
    <property type="match status" value="1"/>
</dbReference>
<reference evidence="9" key="1">
    <citation type="journal article" date="2014" name="Int. J. Syst. Evol. Microbiol.">
        <title>Complete genome sequence of Corynebacterium casei LMG S-19264T (=DSM 44701T), isolated from a smear-ripened cheese.</title>
        <authorList>
            <consortium name="US DOE Joint Genome Institute (JGI-PGF)"/>
            <person name="Walter F."/>
            <person name="Albersmeier A."/>
            <person name="Kalinowski J."/>
            <person name="Ruckert C."/>
        </authorList>
    </citation>
    <scope>NUCLEOTIDE SEQUENCE</scope>
    <source>
        <strain evidence="9">CGMCC 1.12987</strain>
    </source>
</reference>
<feature type="transmembrane region" description="Helical" evidence="7">
    <location>
        <begin position="176"/>
        <end position="199"/>
    </location>
</feature>
<dbReference type="CDD" id="cd06261">
    <property type="entry name" value="TM_PBP2"/>
    <property type="match status" value="1"/>
</dbReference>
<proteinExistence type="inferred from homology"/>